<dbReference type="EC" id="6.1.1.6" evidence="1"/>
<proteinExistence type="predicted"/>
<gene>
    <name evidence="1" type="primary">KRS1</name>
    <name evidence="1" type="ORF">EV182_000164</name>
</gene>
<evidence type="ECO:0000313" key="1">
    <source>
        <dbReference type="EMBL" id="KAJ1675994.1"/>
    </source>
</evidence>
<sequence length="596" mass="67638">MTNQPSDSVAAVTEKVEKLYLDEVTGEMVSKSELKRRTKQRERDAKKAAKASENLNKGPAPAKNKQDEEESDDISPNKYFELRSKAVERMRTEGPNPYPHKFHVTMSIPEFVAKYQGLEAGSHLTGEVVSLSGRIHNKRASSAKLRFYDLHGDGIHIQIMAQAQDHVDAESGERNFEDTHNLLRRGDIVGVTGIPGKSKRGELSIFPRSVLLLSPCLRTLPKEHYGLKDQETRYRKRYLDLIMNTHVRNTFIVRSKIINYVRKYLDGHNFMEVETPMMNQIPGGAAAKPFVTHHNDLKMDMYMRVAPELYLKMLVVGGLDRVYEIGRQFRNESIDLTHNPEFTTCEFYMAYADVHDLMRMTEEMLSGMVKSIFGTYKVTYHMNGHDQPPVTLDFTPPFNRISMIKGLEEKLGVTFPPATELHTDEANKFLSDLCAKHGVECGAPRTNTRLLDKLVGEFLESQCVERPTFIMDHPQMMSPLAKYHRSVPGLSERFELFIATKEVCNAYTELNDPKVQRELFAMQAKDKDAGDDEAQVIDESFCTALEYGLPPTGGWGMGIDRLTMFLTNSNNIKEVIAFPAMHPEENTHHAQPSTSN</sequence>
<name>A0ACC1HNV3_9FUNG</name>
<keyword evidence="1" id="KW-0436">Ligase</keyword>
<dbReference type="Proteomes" id="UP001145114">
    <property type="component" value="Unassembled WGS sequence"/>
</dbReference>
<dbReference type="EMBL" id="JAMZIH010005146">
    <property type="protein sequence ID" value="KAJ1675994.1"/>
    <property type="molecule type" value="Genomic_DNA"/>
</dbReference>
<reference evidence="1" key="1">
    <citation type="submission" date="2022-06" db="EMBL/GenBank/DDBJ databases">
        <title>Phylogenomic reconstructions and comparative analyses of Kickxellomycotina fungi.</title>
        <authorList>
            <person name="Reynolds N.K."/>
            <person name="Stajich J.E."/>
            <person name="Barry K."/>
            <person name="Grigoriev I.V."/>
            <person name="Crous P."/>
            <person name="Smith M.E."/>
        </authorList>
    </citation>
    <scope>NUCLEOTIDE SEQUENCE</scope>
    <source>
        <strain evidence="1">RSA 2271</strain>
    </source>
</reference>
<evidence type="ECO:0000313" key="2">
    <source>
        <dbReference type="Proteomes" id="UP001145114"/>
    </source>
</evidence>
<accession>A0ACC1HNV3</accession>
<organism evidence="1 2">
    <name type="scientific">Spiromyces aspiralis</name>
    <dbReference type="NCBI Taxonomy" id="68401"/>
    <lineage>
        <taxon>Eukaryota</taxon>
        <taxon>Fungi</taxon>
        <taxon>Fungi incertae sedis</taxon>
        <taxon>Zoopagomycota</taxon>
        <taxon>Kickxellomycotina</taxon>
        <taxon>Kickxellomycetes</taxon>
        <taxon>Kickxellales</taxon>
        <taxon>Kickxellaceae</taxon>
        <taxon>Spiromyces</taxon>
    </lineage>
</organism>
<keyword evidence="2" id="KW-1185">Reference proteome</keyword>
<comment type="caution">
    <text evidence="1">The sequence shown here is derived from an EMBL/GenBank/DDBJ whole genome shotgun (WGS) entry which is preliminary data.</text>
</comment>
<protein>
    <submittedName>
        <fullName evidence="1">Lysyl-tRNA synthetase</fullName>
        <ecNumber evidence="1">6.1.1.6</ecNumber>
    </submittedName>
</protein>